<keyword evidence="1" id="KW-0235">DNA replication</keyword>
<dbReference type="PANTHER" id="PTHR10133">
    <property type="entry name" value="DNA POLYMERASE I"/>
    <property type="match status" value="1"/>
</dbReference>
<evidence type="ECO:0000313" key="3">
    <source>
        <dbReference type="EMBL" id="KKK93980.1"/>
    </source>
</evidence>
<gene>
    <name evidence="3" type="ORF">LCGC14_2687420</name>
</gene>
<dbReference type="GO" id="GO:0006302">
    <property type="term" value="P:double-strand break repair"/>
    <property type="evidence" value="ECO:0007669"/>
    <property type="project" value="TreeGrafter"/>
</dbReference>
<dbReference type="InterPro" id="IPR002298">
    <property type="entry name" value="DNA_polymerase_A"/>
</dbReference>
<dbReference type="SMART" id="SM00482">
    <property type="entry name" value="POLAc"/>
    <property type="match status" value="1"/>
</dbReference>
<dbReference type="Gene3D" id="1.10.150.20">
    <property type="entry name" value="5' to 3' exonuclease, C-terminal subdomain"/>
    <property type="match status" value="1"/>
</dbReference>
<dbReference type="SUPFAM" id="SSF56672">
    <property type="entry name" value="DNA/RNA polymerases"/>
    <property type="match status" value="1"/>
</dbReference>
<dbReference type="GO" id="GO:0006261">
    <property type="term" value="P:DNA-templated DNA replication"/>
    <property type="evidence" value="ECO:0007669"/>
    <property type="project" value="InterPro"/>
</dbReference>
<accession>A0A0F9A711</accession>
<dbReference type="PANTHER" id="PTHR10133:SF27">
    <property type="entry name" value="DNA POLYMERASE NU"/>
    <property type="match status" value="1"/>
</dbReference>
<comment type="caution">
    <text evidence="3">The sequence shown here is derived from an EMBL/GenBank/DDBJ whole genome shotgun (WGS) entry which is preliminary data.</text>
</comment>
<dbReference type="InterPro" id="IPR001098">
    <property type="entry name" value="DNA-dir_DNA_pol_A_palm_dom"/>
</dbReference>
<dbReference type="Gene3D" id="3.30.70.370">
    <property type="match status" value="1"/>
</dbReference>
<dbReference type="AlphaFoldDB" id="A0A0F9A711"/>
<feature type="domain" description="DNA-directed DNA polymerase family A palm" evidence="2">
    <location>
        <begin position="3"/>
        <end position="223"/>
    </location>
</feature>
<dbReference type="Pfam" id="PF00476">
    <property type="entry name" value="DNA_pol_A"/>
    <property type="match status" value="1"/>
</dbReference>
<organism evidence="3">
    <name type="scientific">marine sediment metagenome</name>
    <dbReference type="NCBI Taxonomy" id="412755"/>
    <lineage>
        <taxon>unclassified sequences</taxon>
        <taxon>metagenomes</taxon>
        <taxon>ecological metagenomes</taxon>
    </lineage>
</organism>
<dbReference type="GO" id="GO:0003887">
    <property type="term" value="F:DNA-directed DNA polymerase activity"/>
    <property type="evidence" value="ECO:0007669"/>
    <property type="project" value="InterPro"/>
</dbReference>
<proteinExistence type="predicted"/>
<dbReference type="EMBL" id="LAZR01047540">
    <property type="protein sequence ID" value="KKK93980.1"/>
    <property type="molecule type" value="Genomic_DNA"/>
</dbReference>
<reference evidence="3" key="1">
    <citation type="journal article" date="2015" name="Nature">
        <title>Complex archaea that bridge the gap between prokaryotes and eukaryotes.</title>
        <authorList>
            <person name="Spang A."/>
            <person name="Saw J.H."/>
            <person name="Jorgensen S.L."/>
            <person name="Zaremba-Niedzwiedzka K."/>
            <person name="Martijn J."/>
            <person name="Lind A.E."/>
            <person name="van Eijk R."/>
            <person name="Schleper C."/>
            <person name="Guy L."/>
            <person name="Ettema T.J."/>
        </authorList>
    </citation>
    <scope>NUCLEOTIDE SEQUENCE</scope>
</reference>
<dbReference type="GO" id="GO:0003677">
    <property type="term" value="F:DNA binding"/>
    <property type="evidence" value="ECO:0007669"/>
    <property type="project" value="InterPro"/>
</dbReference>
<sequence>MKKISVRSQFIASPGNVLIQWDFAKAESWIVAYLADDPNMKHSLLHGDLHKDTAANALFHVDAKSITKVMRYTGKKYNHASGYRMGFKKAMKVINAESDKPPYLVVSLQESKRYNLAWHSYYPRVKSVWWIEIEEKAAKNRTLINTYNVVHTFYERWGEELFKQMTAWEPQSTVAYHANGMVHPELGIVGGFVEVDRVFVETGIMKIVNQSHDSIVADCLKDRVDDVKEPVKLLLERPLVVNGEEFTIPVDTEIGEVWGELEAA</sequence>
<evidence type="ECO:0000256" key="1">
    <source>
        <dbReference type="ARBA" id="ARBA00022705"/>
    </source>
</evidence>
<evidence type="ECO:0000259" key="2">
    <source>
        <dbReference type="SMART" id="SM00482"/>
    </source>
</evidence>
<protein>
    <recommendedName>
        <fullName evidence="2">DNA-directed DNA polymerase family A palm domain-containing protein</fullName>
    </recommendedName>
</protein>
<name>A0A0F9A711_9ZZZZ</name>
<dbReference type="InterPro" id="IPR043502">
    <property type="entry name" value="DNA/RNA_pol_sf"/>
</dbReference>